<dbReference type="AlphaFoldDB" id="A0A4V3SI84"/>
<feature type="compositionally biased region" description="Basic and acidic residues" evidence="1">
    <location>
        <begin position="256"/>
        <end position="268"/>
    </location>
</feature>
<reference evidence="3 4" key="1">
    <citation type="submission" date="2019-04" db="EMBL/GenBank/DDBJ databases">
        <title>Comparative genomics and transcriptomics to analyze fruiting body development in filamentous ascomycetes.</title>
        <authorList>
            <consortium name="DOE Joint Genome Institute"/>
            <person name="Lutkenhaus R."/>
            <person name="Traeger S."/>
            <person name="Breuer J."/>
            <person name="Kuo A."/>
            <person name="Lipzen A."/>
            <person name="Pangilinan J."/>
            <person name="Dilworth D."/>
            <person name="Sandor L."/>
            <person name="Poggeler S."/>
            <person name="Barry K."/>
            <person name="Grigoriev I.V."/>
            <person name="Nowrousian M."/>
        </authorList>
    </citation>
    <scope>NUCLEOTIDE SEQUENCE [LARGE SCALE GENOMIC DNA]</scope>
    <source>
        <strain evidence="3 4">CBS 389.68</strain>
    </source>
</reference>
<evidence type="ECO:0000313" key="4">
    <source>
        <dbReference type="Proteomes" id="UP000298138"/>
    </source>
</evidence>
<accession>A0A4V3SI84</accession>
<evidence type="ECO:0000256" key="1">
    <source>
        <dbReference type="SAM" id="MobiDB-lite"/>
    </source>
</evidence>
<feature type="region of interest" description="Disordered" evidence="1">
    <location>
        <begin position="676"/>
        <end position="768"/>
    </location>
</feature>
<dbReference type="Gene3D" id="2.60.40.640">
    <property type="match status" value="2"/>
</dbReference>
<sequence length="784" mass="87532">MSSSDPPLTDSSPESRPFIPQPSPLFTVISDAEAHARHPNFHSRRLDSYRPVYAHQNDAAYQIEGTNPEHHEPTDPPPPEIRVVHPTRENSPNDGSEERYIVRGRSPSPRPVSRASVPRSQSHSRRDWGEESHASMKDQSLGRRDGGSVQARVHPVRGRTPQMNRGENHQSHRGQFGHFREAGLDDLLDDRRDQLHNTFEPGMFDPIGTSLRAMSPLRNPLDRDPTPPYATTSDSSVRNAAPRPDSRRSRGNGLRDPGDMKRVGTPSKRELEMQIEKELGVEIKEPNSAVSKTFVRPELPLDLLDYPVIHHPRVGLHVAIMQPLYCGGGVVDGRLDIHIRGTRSDDIRMGRVSIDIAGIEELSFTRKTMFLSIATELIDEDHPPPAAMLQPADNDDKFFWKIKPSRAFMPFRLQLPLNVGPGPFHSVRARIRYVIHGTIMLTINGTKTLARCSRDIRIISALDPETALLPLEVPLLSTEEHALRWGGRQTLKVTAGIHRAVWISGTAAYVDVNILNNTNRRIQRIKCKLRRHILAYKTTVAIADGVSAGHLRVPSWKEKKTLSHSELNVGSRWKGVKGSQLDVVTCEVEIPRNQLTVKMGRFFEVKYLIDISVSALGARPVSVQIPITIVHMNSLDIPPNDLASVITSISAEYPNQNTHPLPGRAFTAPREHITRTSGLQKPLIPIQAPLQPRRPRTPSRSRSRGRQKDPPPRPDSRILAEEYQRELGNTPREGDDGLGFDLEGFMVGGTERMGSWRGSGRSQAGAGEEVSNLEILRQLAALKE</sequence>
<dbReference type="SUPFAM" id="SSF81296">
    <property type="entry name" value="E set domains"/>
    <property type="match status" value="1"/>
</dbReference>
<feature type="region of interest" description="Disordered" evidence="1">
    <location>
        <begin position="1"/>
        <end position="24"/>
    </location>
</feature>
<feature type="region of interest" description="Disordered" evidence="1">
    <location>
        <begin position="199"/>
        <end position="268"/>
    </location>
</feature>
<dbReference type="STRING" id="341454.A0A4V3SI84"/>
<keyword evidence="4" id="KW-1185">Reference proteome</keyword>
<dbReference type="SMART" id="SM01017">
    <property type="entry name" value="Arrestin_C"/>
    <property type="match status" value="1"/>
</dbReference>
<dbReference type="Proteomes" id="UP000298138">
    <property type="component" value="Unassembled WGS sequence"/>
</dbReference>
<evidence type="ECO:0000313" key="3">
    <source>
        <dbReference type="EMBL" id="TGZ79164.1"/>
    </source>
</evidence>
<organism evidence="3 4">
    <name type="scientific">Ascodesmis nigricans</name>
    <dbReference type="NCBI Taxonomy" id="341454"/>
    <lineage>
        <taxon>Eukaryota</taxon>
        <taxon>Fungi</taxon>
        <taxon>Dikarya</taxon>
        <taxon>Ascomycota</taxon>
        <taxon>Pezizomycotina</taxon>
        <taxon>Pezizomycetes</taxon>
        <taxon>Pezizales</taxon>
        <taxon>Ascodesmidaceae</taxon>
        <taxon>Ascodesmis</taxon>
    </lineage>
</organism>
<feature type="compositionally biased region" description="Low complexity" evidence="1">
    <location>
        <begin position="103"/>
        <end position="120"/>
    </location>
</feature>
<dbReference type="InterPro" id="IPR014756">
    <property type="entry name" value="Ig_E-set"/>
</dbReference>
<feature type="region of interest" description="Disordered" evidence="1">
    <location>
        <begin position="39"/>
        <end position="176"/>
    </location>
</feature>
<dbReference type="InParanoid" id="A0A4V3SI84"/>
<gene>
    <name evidence="3" type="ORF">EX30DRAFT_397313</name>
</gene>
<feature type="compositionally biased region" description="Basic and acidic residues" evidence="1">
    <location>
        <begin position="124"/>
        <end position="146"/>
    </location>
</feature>
<feature type="compositionally biased region" description="Low complexity" evidence="1">
    <location>
        <begin position="1"/>
        <end position="15"/>
    </location>
</feature>
<dbReference type="InterPro" id="IPR014752">
    <property type="entry name" value="Arrestin-like_C"/>
</dbReference>
<dbReference type="OrthoDB" id="298939at2759"/>
<dbReference type="EMBL" id="ML220134">
    <property type="protein sequence ID" value="TGZ79164.1"/>
    <property type="molecule type" value="Genomic_DNA"/>
</dbReference>
<feature type="domain" description="Arrestin C-terminal-like" evidence="2">
    <location>
        <begin position="487"/>
        <end position="634"/>
    </location>
</feature>
<feature type="compositionally biased region" description="Basic residues" evidence="1">
    <location>
        <begin position="693"/>
        <end position="705"/>
    </location>
</feature>
<feature type="compositionally biased region" description="Basic and acidic residues" evidence="1">
    <location>
        <begin position="706"/>
        <end position="725"/>
    </location>
</feature>
<evidence type="ECO:0000259" key="2">
    <source>
        <dbReference type="SMART" id="SM01017"/>
    </source>
</evidence>
<name>A0A4V3SI84_9PEZI</name>
<proteinExistence type="predicted"/>
<feature type="compositionally biased region" description="Polar residues" evidence="1">
    <location>
        <begin position="229"/>
        <end position="238"/>
    </location>
</feature>
<protein>
    <recommendedName>
        <fullName evidence="2">Arrestin C-terminal-like domain-containing protein</fullName>
    </recommendedName>
</protein>
<dbReference type="InterPro" id="IPR011022">
    <property type="entry name" value="Arrestin_C-like"/>
</dbReference>
<dbReference type="Pfam" id="PF02752">
    <property type="entry name" value="Arrestin_C"/>
    <property type="match status" value="1"/>
</dbReference>